<dbReference type="OrthoDB" id="9800841at2"/>
<dbReference type="SMART" id="SM00855">
    <property type="entry name" value="PGAM"/>
    <property type="match status" value="1"/>
</dbReference>
<dbReference type="CDD" id="cd07067">
    <property type="entry name" value="HP_PGM_like"/>
    <property type="match status" value="1"/>
</dbReference>
<evidence type="ECO:0000256" key="1">
    <source>
        <dbReference type="ARBA" id="ARBA00022801"/>
    </source>
</evidence>
<dbReference type="InterPro" id="IPR029033">
    <property type="entry name" value="His_PPase_superfam"/>
</dbReference>
<sequence length="199" mass="22055">MTRTLYLVRHGEQVDAEHGIPDGTLSERGELQARAIAERFAGLTFDAAWHSPLKRAEETVRVMAQTLPLLDSQPSSLLLDCVPTGRVEGMPEVYAPFFGSYTADETEAGRAQMADATAEFLGGKIDTHELLVTHNFVIAWFVREAMDAPEWRWLGINQANCGLTIIQQRPGRPWTLLVHNDLSHLPVDLRTGLPESLPG</sequence>
<dbReference type="Gene3D" id="3.40.50.1240">
    <property type="entry name" value="Phosphoglycerate mutase-like"/>
    <property type="match status" value="1"/>
</dbReference>
<accession>A0A543HXX7</accession>
<dbReference type="Proteomes" id="UP000318331">
    <property type="component" value="Unassembled WGS sequence"/>
</dbReference>
<evidence type="ECO:0000313" key="3">
    <source>
        <dbReference type="Proteomes" id="UP000318331"/>
    </source>
</evidence>
<keyword evidence="3" id="KW-1185">Reference proteome</keyword>
<dbReference type="EMBL" id="VFPN01000002">
    <property type="protein sequence ID" value="TQM63159.1"/>
    <property type="molecule type" value="Genomic_DNA"/>
</dbReference>
<dbReference type="Pfam" id="PF00300">
    <property type="entry name" value="His_Phos_1"/>
    <property type="match status" value="1"/>
</dbReference>
<proteinExistence type="predicted"/>
<dbReference type="SUPFAM" id="SSF53254">
    <property type="entry name" value="Phosphoglycerate mutase-like"/>
    <property type="match status" value="1"/>
</dbReference>
<reference evidence="2 3" key="1">
    <citation type="submission" date="2019-06" db="EMBL/GenBank/DDBJ databases">
        <title>Sequencing the genomes of 1000 actinobacteria strains.</title>
        <authorList>
            <person name="Klenk H.-P."/>
        </authorList>
    </citation>
    <scope>NUCLEOTIDE SEQUENCE [LARGE SCALE GENOMIC DNA]</scope>
    <source>
        <strain evidence="2 3">DSM 18031</strain>
    </source>
</reference>
<gene>
    <name evidence="2" type="ORF">FB466_1413</name>
</gene>
<dbReference type="InterPro" id="IPR051021">
    <property type="entry name" value="Mito_Ser/Thr_phosphatase"/>
</dbReference>
<dbReference type="PANTHER" id="PTHR20935">
    <property type="entry name" value="PHOSPHOGLYCERATE MUTASE-RELATED"/>
    <property type="match status" value="1"/>
</dbReference>
<protein>
    <submittedName>
        <fullName evidence="2">Putative phosphoglycerate mutase</fullName>
    </submittedName>
</protein>
<dbReference type="AlphaFoldDB" id="A0A543HXX7"/>
<comment type="caution">
    <text evidence="2">The sequence shown here is derived from an EMBL/GenBank/DDBJ whole genome shotgun (WGS) entry which is preliminary data.</text>
</comment>
<evidence type="ECO:0000313" key="2">
    <source>
        <dbReference type="EMBL" id="TQM63159.1"/>
    </source>
</evidence>
<name>A0A543HXX7_9MICO</name>
<keyword evidence="1" id="KW-0378">Hydrolase</keyword>
<dbReference type="InterPro" id="IPR013078">
    <property type="entry name" value="His_Pase_superF_clade-1"/>
</dbReference>
<dbReference type="PANTHER" id="PTHR20935:SF0">
    <property type="entry name" value="SERINE_THREONINE-PROTEIN PHOSPHATASE PGAM5, MITOCHONDRIAL"/>
    <property type="match status" value="1"/>
</dbReference>
<organism evidence="2 3">
    <name type="scientific">Klugiella xanthotipulae</name>
    <dbReference type="NCBI Taxonomy" id="244735"/>
    <lineage>
        <taxon>Bacteria</taxon>
        <taxon>Bacillati</taxon>
        <taxon>Actinomycetota</taxon>
        <taxon>Actinomycetes</taxon>
        <taxon>Micrococcales</taxon>
        <taxon>Microbacteriaceae</taxon>
        <taxon>Klugiella</taxon>
    </lineage>
</organism>
<dbReference type="RefSeq" id="WP_141917100.1">
    <property type="nucleotide sequence ID" value="NZ_BAAAYS010000021.1"/>
</dbReference>
<dbReference type="GO" id="GO:0016787">
    <property type="term" value="F:hydrolase activity"/>
    <property type="evidence" value="ECO:0007669"/>
    <property type="project" value="UniProtKB-KW"/>
</dbReference>